<dbReference type="PROSITE" id="PS51257">
    <property type="entry name" value="PROKAR_LIPOPROTEIN"/>
    <property type="match status" value="1"/>
</dbReference>
<dbReference type="SUPFAM" id="SSF53850">
    <property type="entry name" value="Periplasmic binding protein-like II"/>
    <property type="match status" value="1"/>
</dbReference>
<evidence type="ECO:0000256" key="1">
    <source>
        <dbReference type="ARBA" id="ARBA00004236"/>
    </source>
</evidence>
<comment type="caution">
    <text evidence="7">The sequence shown here is derived from an EMBL/GenBank/DDBJ whole genome shotgun (WGS) entry which is preliminary data.</text>
</comment>
<keyword evidence="4" id="KW-0472">Membrane</keyword>
<dbReference type="InterPro" id="IPR007210">
    <property type="entry name" value="ABC_Gly_betaine_transp_sub-bd"/>
</dbReference>
<evidence type="ECO:0000256" key="4">
    <source>
        <dbReference type="ARBA" id="ARBA00023136"/>
    </source>
</evidence>
<protein>
    <submittedName>
        <fullName evidence="7">Glycine betaine ABC transporter substrate-binding protein</fullName>
    </submittedName>
</protein>
<keyword evidence="2" id="KW-0813">Transport</keyword>
<dbReference type="PANTHER" id="PTHR47737:SF1">
    <property type="entry name" value="GLYCINE BETAINE_PROLINE BETAINE TRANSPORT SYSTEM PERMEASE PROTEIN PROW"/>
    <property type="match status" value="1"/>
</dbReference>
<reference evidence="8" key="1">
    <citation type="journal article" date="2019" name="Int. J. Syst. Evol. Microbiol.">
        <title>The Global Catalogue of Microorganisms (GCM) 10K type strain sequencing project: providing services to taxonomists for standard genome sequencing and annotation.</title>
        <authorList>
            <consortium name="The Broad Institute Genomics Platform"/>
            <consortium name="The Broad Institute Genome Sequencing Center for Infectious Disease"/>
            <person name="Wu L."/>
            <person name="Ma J."/>
        </authorList>
    </citation>
    <scope>NUCLEOTIDE SEQUENCE [LARGE SCALE GENOMIC DNA]</scope>
    <source>
        <strain evidence="8">TISTR 1571</strain>
    </source>
</reference>
<feature type="domain" description="ABC-type glycine betaine transport system substrate-binding" evidence="6">
    <location>
        <begin position="40"/>
        <end position="280"/>
    </location>
</feature>
<dbReference type="RefSeq" id="WP_054752393.1">
    <property type="nucleotide sequence ID" value="NZ_JBHUMZ010000019.1"/>
</dbReference>
<evidence type="ECO:0000259" key="6">
    <source>
        <dbReference type="Pfam" id="PF04069"/>
    </source>
</evidence>
<keyword evidence="5" id="KW-0732">Signal</keyword>
<dbReference type="CDD" id="cd13639">
    <property type="entry name" value="PBP2_OpuAC_like"/>
    <property type="match status" value="1"/>
</dbReference>
<keyword evidence="8" id="KW-1185">Reference proteome</keyword>
<feature type="signal peptide" evidence="5">
    <location>
        <begin position="1"/>
        <end position="17"/>
    </location>
</feature>
<evidence type="ECO:0000313" key="7">
    <source>
        <dbReference type="EMBL" id="MFD2638668.1"/>
    </source>
</evidence>
<dbReference type="Pfam" id="PF04069">
    <property type="entry name" value="OpuAC"/>
    <property type="match status" value="1"/>
</dbReference>
<keyword evidence="3" id="KW-1003">Cell membrane</keyword>
<proteinExistence type="predicted"/>
<evidence type="ECO:0000256" key="5">
    <source>
        <dbReference type="SAM" id="SignalP"/>
    </source>
</evidence>
<dbReference type="Gene3D" id="3.40.190.100">
    <property type="entry name" value="Glycine betaine-binding periplasmic protein, domain 2"/>
    <property type="match status" value="1"/>
</dbReference>
<feature type="chain" id="PRO_5046598038" evidence="5">
    <location>
        <begin position="18"/>
        <end position="292"/>
    </location>
</feature>
<gene>
    <name evidence="7" type="ORF">ACFSW4_07325</name>
</gene>
<name>A0ABW5Q9S3_9BACI</name>
<dbReference type="Gene3D" id="3.40.190.10">
    <property type="entry name" value="Periplasmic binding protein-like II"/>
    <property type="match status" value="1"/>
</dbReference>
<evidence type="ECO:0000256" key="2">
    <source>
        <dbReference type="ARBA" id="ARBA00022448"/>
    </source>
</evidence>
<dbReference type="Proteomes" id="UP001597452">
    <property type="component" value="Unassembled WGS sequence"/>
</dbReference>
<sequence length="292" mass="32732">MRKFILTLMAVSLVVLAACGSNNEEGSSAEGSDKAEEKGTITFAVTPWTSTVPPTKVAGLIIEEMGYTVEETQADVSSTFVGLSRGDLDVFMDSWMPAHQYQYEEYKDSIEKVSISYKDADSGLVIPTYVEGIEKVSDLKGREDEFGNKIYGIEEGASATKMMRDLIKEADLDLELVTSSEGGMLAQAQREMSQNNPVIFYGWRPHTMFNKFDIKVIEDDYGYFTPSDVHVLANKDLKEKAPDVYKFLQNWSIPLEDVEAMIVKIEDGQDPREVAQEWIDNNQDKVNKMLGK</sequence>
<comment type="subcellular location">
    <subcellularLocation>
        <location evidence="1">Cell membrane</location>
    </subcellularLocation>
</comment>
<evidence type="ECO:0000313" key="8">
    <source>
        <dbReference type="Proteomes" id="UP001597452"/>
    </source>
</evidence>
<organism evidence="7 8">
    <name type="scientific">Piscibacillus salipiscarius</name>
    <dbReference type="NCBI Taxonomy" id="299480"/>
    <lineage>
        <taxon>Bacteria</taxon>
        <taxon>Bacillati</taxon>
        <taxon>Bacillota</taxon>
        <taxon>Bacilli</taxon>
        <taxon>Bacillales</taxon>
        <taxon>Bacillaceae</taxon>
        <taxon>Piscibacillus</taxon>
    </lineage>
</organism>
<dbReference type="EMBL" id="JBHUMZ010000019">
    <property type="protein sequence ID" value="MFD2638668.1"/>
    <property type="molecule type" value="Genomic_DNA"/>
</dbReference>
<dbReference type="PANTHER" id="PTHR47737">
    <property type="entry name" value="GLYCINE BETAINE/PROLINE BETAINE TRANSPORT SYSTEM PERMEASE PROTEIN PROW"/>
    <property type="match status" value="1"/>
</dbReference>
<accession>A0ABW5Q9S3</accession>
<evidence type="ECO:0000256" key="3">
    <source>
        <dbReference type="ARBA" id="ARBA00022475"/>
    </source>
</evidence>